<evidence type="ECO:0000313" key="3">
    <source>
        <dbReference type="Proteomes" id="UP000229307"/>
    </source>
</evidence>
<accession>A0A2M7S724</accession>
<feature type="domain" description="DUF5678" evidence="1">
    <location>
        <begin position="18"/>
        <end position="68"/>
    </location>
</feature>
<dbReference type="Proteomes" id="UP000229307">
    <property type="component" value="Unassembled WGS sequence"/>
</dbReference>
<organism evidence="2 3">
    <name type="scientific">Candidatus Desantisbacteria bacterium CG_4_10_14_0_8_um_filter_48_22</name>
    <dbReference type="NCBI Taxonomy" id="1974543"/>
    <lineage>
        <taxon>Bacteria</taxon>
        <taxon>Candidatus Desantisiibacteriota</taxon>
    </lineage>
</organism>
<comment type="caution">
    <text evidence="2">The sequence shown here is derived from an EMBL/GenBank/DDBJ whole genome shotgun (WGS) entry which is preliminary data.</text>
</comment>
<dbReference type="AlphaFoldDB" id="A0A2M7S724"/>
<dbReference type="EMBL" id="PFMR01000280">
    <property type="protein sequence ID" value="PIZ15133.1"/>
    <property type="molecule type" value="Genomic_DNA"/>
</dbReference>
<evidence type="ECO:0000259" key="1">
    <source>
        <dbReference type="Pfam" id="PF18929"/>
    </source>
</evidence>
<dbReference type="InterPro" id="IPR043734">
    <property type="entry name" value="DUF5678"/>
</dbReference>
<sequence length="75" mass="8667">MYKTKFSNDEYFRKNFTELVNKYGGLWIAIAGGKKVMVGPKHMLSEMFKKARKKFPGDTPLISPIPKKEEIQCIL</sequence>
<gene>
    <name evidence="2" type="ORF">COY52_10395</name>
</gene>
<evidence type="ECO:0000313" key="2">
    <source>
        <dbReference type="EMBL" id="PIZ15133.1"/>
    </source>
</evidence>
<reference evidence="3" key="1">
    <citation type="submission" date="2017-09" db="EMBL/GenBank/DDBJ databases">
        <title>Depth-based differentiation of microbial function through sediment-hosted aquifers and enrichment of novel symbionts in the deep terrestrial subsurface.</title>
        <authorList>
            <person name="Probst A.J."/>
            <person name="Ladd B."/>
            <person name="Jarett J.K."/>
            <person name="Geller-Mcgrath D.E."/>
            <person name="Sieber C.M.K."/>
            <person name="Emerson J.B."/>
            <person name="Anantharaman K."/>
            <person name="Thomas B.C."/>
            <person name="Malmstrom R."/>
            <person name="Stieglmeier M."/>
            <person name="Klingl A."/>
            <person name="Woyke T."/>
            <person name="Ryan C.M."/>
            <person name="Banfield J.F."/>
        </authorList>
    </citation>
    <scope>NUCLEOTIDE SEQUENCE [LARGE SCALE GENOMIC DNA]</scope>
</reference>
<dbReference type="Pfam" id="PF18929">
    <property type="entry name" value="DUF5678"/>
    <property type="match status" value="1"/>
</dbReference>
<proteinExistence type="predicted"/>
<protein>
    <recommendedName>
        <fullName evidence="1">DUF5678 domain-containing protein</fullName>
    </recommendedName>
</protein>
<name>A0A2M7S724_9BACT</name>